<dbReference type="EMBL" id="CM055743">
    <property type="protein sequence ID" value="KAJ7999589.1"/>
    <property type="molecule type" value="Genomic_DNA"/>
</dbReference>
<gene>
    <name evidence="1" type="ORF">DPEC_G00195980</name>
</gene>
<sequence>MVDALTMKQLVYTFQNERPNVHREGSWVDTNGLLQGNASLHLANVTVADEGLYCCRVIVTRTSRPVISLPATATEGEKETLVCDITGFDPAEITVTWLIQNVSQVSRGVCTGMATANPDGTYSVRSLIRVQAAAAGGVVVYVCRVTHRSYPGYHSRGVWLTTRAPKEPGFDAITLIAVSSVVSVLLVFAVIGGVLLFYRYIHTVPPTVSDISQSSIVYALKPTDLRCTIKNVRRISELKVKWFKTLANGDCASAYNSQSEALLSREDLSDQANTSSEGTLHVSTLTICVSVKEDMTKYQCVVQYGGKRIIRETPVSVQVNPTFLQISSIPQIPKVKTLLVLCCRVEKFYPGYVELEWTRNDGEQVRSITNYGPFSDHESMYSMWSKIELVMAEVDENAVYTCRVYHSSFPLPGYRDVLYHINTRGTPPSVMFIKSEPPFPRLSTRSTSASRTSALNR</sequence>
<comment type="caution">
    <text evidence="1">The sequence shown here is derived from an EMBL/GenBank/DDBJ whole genome shotgun (WGS) entry which is preliminary data.</text>
</comment>
<dbReference type="Proteomes" id="UP001157502">
    <property type="component" value="Chromosome 16"/>
</dbReference>
<evidence type="ECO:0000313" key="2">
    <source>
        <dbReference type="Proteomes" id="UP001157502"/>
    </source>
</evidence>
<accession>A0ACC2G7H6</accession>
<name>A0ACC2G7H6_DALPE</name>
<evidence type="ECO:0000313" key="1">
    <source>
        <dbReference type="EMBL" id="KAJ7999589.1"/>
    </source>
</evidence>
<reference evidence="1" key="1">
    <citation type="submission" date="2021-05" db="EMBL/GenBank/DDBJ databases">
        <authorList>
            <person name="Pan Q."/>
            <person name="Jouanno E."/>
            <person name="Zahm M."/>
            <person name="Klopp C."/>
            <person name="Cabau C."/>
            <person name="Louis A."/>
            <person name="Berthelot C."/>
            <person name="Parey E."/>
            <person name="Roest Crollius H."/>
            <person name="Montfort J."/>
            <person name="Robinson-Rechavi M."/>
            <person name="Bouchez O."/>
            <person name="Lampietro C."/>
            <person name="Lopez Roques C."/>
            <person name="Donnadieu C."/>
            <person name="Postlethwait J."/>
            <person name="Bobe J."/>
            <person name="Dillon D."/>
            <person name="Chandos A."/>
            <person name="von Hippel F."/>
            <person name="Guiguen Y."/>
        </authorList>
    </citation>
    <scope>NUCLEOTIDE SEQUENCE</scope>
    <source>
        <strain evidence="1">YG-Jan2019</strain>
    </source>
</reference>
<organism evidence="1 2">
    <name type="scientific">Dallia pectoralis</name>
    <name type="common">Alaska blackfish</name>
    <dbReference type="NCBI Taxonomy" id="75939"/>
    <lineage>
        <taxon>Eukaryota</taxon>
        <taxon>Metazoa</taxon>
        <taxon>Chordata</taxon>
        <taxon>Craniata</taxon>
        <taxon>Vertebrata</taxon>
        <taxon>Euteleostomi</taxon>
        <taxon>Actinopterygii</taxon>
        <taxon>Neopterygii</taxon>
        <taxon>Teleostei</taxon>
        <taxon>Protacanthopterygii</taxon>
        <taxon>Esociformes</taxon>
        <taxon>Umbridae</taxon>
        <taxon>Dallia</taxon>
    </lineage>
</organism>
<protein>
    <submittedName>
        <fullName evidence="1">Uncharacterized protein</fullName>
    </submittedName>
</protein>
<keyword evidence="2" id="KW-1185">Reference proteome</keyword>
<proteinExistence type="predicted"/>